<dbReference type="PROSITE" id="PS50231">
    <property type="entry name" value="RICIN_B_LECTIN"/>
    <property type="match status" value="1"/>
</dbReference>
<sequence length="178" mass="19129">MKRLRVISYLAIGLIVLITANKGEAAPPELQTPAPVIYLADNLDEQDKLGWCIDTVGRGLSDWLHAHSCKPHGGDVQFKFDAASGQLQSATFDGKCAALQAAAAPGVKFGLVTCDGSEENQRFIYDAAKMRFNPKGNTALCLAVGGSSRIAGLFMSRNLELANCAATEAKFLTWRIKQ</sequence>
<dbReference type="EMBL" id="UINC01186644">
    <property type="protein sequence ID" value="SVD98953.1"/>
    <property type="molecule type" value="Genomic_DNA"/>
</dbReference>
<name>A0A382ZU66_9ZZZZ</name>
<dbReference type="Gene3D" id="2.80.10.50">
    <property type="match status" value="1"/>
</dbReference>
<feature type="domain" description="Ricin B lectin" evidence="1">
    <location>
        <begin position="50"/>
        <end position="154"/>
    </location>
</feature>
<protein>
    <recommendedName>
        <fullName evidence="1">Ricin B lectin domain-containing protein</fullName>
    </recommendedName>
</protein>
<reference evidence="2" key="1">
    <citation type="submission" date="2018-05" db="EMBL/GenBank/DDBJ databases">
        <authorList>
            <person name="Lanie J.A."/>
            <person name="Ng W.-L."/>
            <person name="Kazmierczak K.M."/>
            <person name="Andrzejewski T.M."/>
            <person name="Davidsen T.M."/>
            <person name="Wayne K.J."/>
            <person name="Tettelin H."/>
            <person name="Glass J.I."/>
            <person name="Rusch D."/>
            <person name="Podicherti R."/>
            <person name="Tsui H.-C.T."/>
            <person name="Winkler M.E."/>
        </authorList>
    </citation>
    <scope>NUCLEOTIDE SEQUENCE</scope>
</reference>
<proteinExistence type="predicted"/>
<dbReference type="InterPro" id="IPR000772">
    <property type="entry name" value="Ricin_B_lectin"/>
</dbReference>
<accession>A0A382ZU66</accession>
<dbReference type="InterPro" id="IPR035992">
    <property type="entry name" value="Ricin_B-like_lectins"/>
</dbReference>
<dbReference type="AlphaFoldDB" id="A0A382ZU66"/>
<evidence type="ECO:0000313" key="2">
    <source>
        <dbReference type="EMBL" id="SVD98953.1"/>
    </source>
</evidence>
<dbReference type="SUPFAM" id="SSF50370">
    <property type="entry name" value="Ricin B-like lectins"/>
    <property type="match status" value="1"/>
</dbReference>
<evidence type="ECO:0000259" key="1">
    <source>
        <dbReference type="Pfam" id="PF00652"/>
    </source>
</evidence>
<organism evidence="2">
    <name type="scientific">marine metagenome</name>
    <dbReference type="NCBI Taxonomy" id="408172"/>
    <lineage>
        <taxon>unclassified sequences</taxon>
        <taxon>metagenomes</taxon>
        <taxon>ecological metagenomes</taxon>
    </lineage>
</organism>
<gene>
    <name evidence="2" type="ORF">METZ01_LOCUS451807</name>
</gene>
<dbReference type="Pfam" id="PF00652">
    <property type="entry name" value="Ricin_B_lectin"/>
    <property type="match status" value="1"/>
</dbReference>